<evidence type="ECO:0000313" key="3">
    <source>
        <dbReference type="EMBL" id="MVN77089.1"/>
    </source>
</evidence>
<dbReference type="RefSeq" id="WP_157565795.1">
    <property type="nucleotide sequence ID" value="NZ_WQKZ01000003.1"/>
</dbReference>
<feature type="chain" id="PRO_5029517320" evidence="1">
    <location>
        <begin position="22"/>
        <end position="414"/>
    </location>
</feature>
<dbReference type="Proteomes" id="UP000441336">
    <property type="component" value="Unassembled WGS sequence"/>
</dbReference>
<feature type="signal peptide" evidence="1">
    <location>
        <begin position="1"/>
        <end position="21"/>
    </location>
</feature>
<name>A0A7K1TF98_9BACT</name>
<keyword evidence="1" id="KW-0732">Signal</keyword>
<protein>
    <submittedName>
        <fullName evidence="3">T9SS type A sorting domain-containing protein</fullName>
    </submittedName>
</protein>
<dbReference type="NCBIfam" id="TIGR04183">
    <property type="entry name" value="Por_Secre_tail"/>
    <property type="match status" value="1"/>
</dbReference>
<dbReference type="EMBL" id="WQKZ01000003">
    <property type="protein sequence ID" value="MVN77089.1"/>
    <property type="molecule type" value="Genomic_DNA"/>
</dbReference>
<reference evidence="3 4" key="1">
    <citation type="submission" date="2019-12" db="EMBL/GenBank/DDBJ databases">
        <title>Hymenobacter sp. HMF4947 Genome sequencing and assembly.</title>
        <authorList>
            <person name="Kang H."/>
            <person name="Cha I."/>
            <person name="Kim H."/>
            <person name="Joh K."/>
        </authorList>
    </citation>
    <scope>NUCLEOTIDE SEQUENCE [LARGE SCALE GENOMIC DNA]</scope>
    <source>
        <strain evidence="3 4">HMF4947</strain>
    </source>
</reference>
<comment type="caution">
    <text evidence="3">The sequence shown here is derived from an EMBL/GenBank/DDBJ whole genome shotgun (WGS) entry which is preliminary data.</text>
</comment>
<evidence type="ECO:0000259" key="2">
    <source>
        <dbReference type="Pfam" id="PF18962"/>
    </source>
</evidence>
<dbReference type="AlphaFoldDB" id="A0A7K1TF98"/>
<accession>A0A7K1TF98</accession>
<dbReference type="InterPro" id="IPR026444">
    <property type="entry name" value="Secre_tail"/>
</dbReference>
<evidence type="ECO:0000313" key="4">
    <source>
        <dbReference type="Proteomes" id="UP000441336"/>
    </source>
</evidence>
<keyword evidence="4" id="KW-1185">Reference proteome</keyword>
<feature type="domain" description="Secretion system C-terminal sorting" evidence="2">
    <location>
        <begin position="340"/>
        <end position="413"/>
    </location>
</feature>
<sequence>MLAKLTLSLLLTVGVGQVATAQNCPDPRATNYNPNAVGNDGSCQYPLTSTALPPKTKLADEVAESSGLQYTGGQLWTFNDSGNAPVLFRVDSTDGHVVQQVRITNFGNVDWEDIAASAQYLYIGDVGNNNGDRRDLRVLRVPKSALGPAASTAAAEAIEFSYPDQTDFTPRTNRHNFDCEALFFANDSLHIFTKNWVDLQTRYYTVPATPGTYVAHLKGTFKVNGLVTAADINATGTVAALLGYNASDTSTFMWLLSGFTGTHFLQANKRRIELPSALEIGQAEGLTFVSRSRVFISNERISNFLFTVPQQLYALSTSVWLAPTVLATAAPQAAVSFTVVPNPAHHTLHIERTTGVGAATSLLLQDLQGRTVLTTTLAANRLAQDVDISAIATGVYVVKIKSPQGSFSQKIAVQ</sequence>
<dbReference type="Pfam" id="PF18962">
    <property type="entry name" value="Por_Secre_tail"/>
    <property type="match status" value="1"/>
</dbReference>
<gene>
    <name evidence="3" type="ORF">GO988_12200</name>
</gene>
<evidence type="ECO:0000256" key="1">
    <source>
        <dbReference type="SAM" id="SignalP"/>
    </source>
</evidence>
<organism evidence="3 4">
    <name type="scientific">Hymenobacter ginkgonis</name>
    <dbReference type="NCBI Taxonomy" id="2682976"/>
    <lineage>
        <taxon>Bacteria</taxon>
        <taxon>Pseudomonadati</taxon>
        <taxon>Bacteroidota</taxon>
        <taxon>Cytophagia</taxon>
        <taxon>Cytophagales</taxon>
        <taxon>Hymenobacteraceae</taxon>
        <taxon>Hymenobacter</taxon>
    </lineage>
</organism>
<proteinExistence type="predicted"/>